<accession>H3REN8</accession>
<proteinExistence type="predicted"/>
<reference evidence="1 2" key="1">
    <citation type="journal article" date="2012" name="Mol. Microbiol.">
        <title>The genetic and structural basis of two distinct terminal side branch residues in stewartan and amylovoran exopolysaccharides and their potential role in host adaptation.</title>
        <authorList>
            <person name="Wang X."/>
            <person name="Yang F."/>
            <person name="von Bodman S.B."/>
        </authorList>
    </citation>
    <scope>NUCLEOTIDE SEQUENCE [LARGE SCALE GENOMIC DNA]</scope>
    <source>
        <strain evidence="1 2">DC283</strain>
    </source>
</reference>
<keyword evidence="1" id="KW-0808">Transferase</keyword>
<dbReference type="AlphaFoldDB" id="H3REN8"/>
<evidence type="ECO:0000313" key="1">
    <source>
        <dbReference type="EMBL" id="EHU00214.1"/>
    </source>
</evidence>
<comment type="caution">
    <text evidence="1">The sequence shown here is derived from an EMBL/GenBank/DDBJ whole genome shotgun (WGS) entry which is preliminary data.</text>
</comment>
<organism evidence="1 2">
    <name type="scientific">Pantoea stewartii subsp. stewartii DC283</name>
    <dbReference type="NCBI Taxonomy" id="660596"/>
    <lineage>
        <taxon>Bacteria</taxon>
        <taxon>Pseudomonadati</taxon>
        <taxon>Pseudomonadota</taxon>
        <taxon>Gammaproteobacteria</taxon>
        <taxon>Enterobacterales</taxon>
        <taxon>Erwiniaceae</taxon>
        <taxon>Pantoea</taxon>
    </lineage>
</organism>
<gene>
    <name evidence="1" type="ORF">CKS_2197</name>
</gene>
<protein>
    <submittedName>
        <fullName evidence="1">GCN5 family N-acetyltransferase</fullName>
    </submittedName>
</protein>
<dbReference type="PATRIC" id="fig|660596.6.peg.2592"/>
<evidence type="ECO:0000313" key="2">
    <source>
        <dbReference type="Proteomes" id="UP000005050"/>
    </source>
</evidence>
<dbReference type="EMBL" id="AHIE01000019">
    <property type="protein sequence ID" value="EHU00214.1"/>
    <property type="molecule type" value="Genomic_DNA"/>
</dbReference>
<dbReference type="GO" id="GO:0016740">
    <property type="term" value="F:transferase activity"/>
    <property type="evidence" value="ECO:0007669"/>
    <property type="project" value="UniProtKB-KW"/>
</dbReference>
<sequence length="45" mass="5543">MHIRLFTEADRPFLRTLFLAARRHNWDWIANDDWQLEDFDQVILG</sequence>
<name>H3REN8_PANSE</name>
<dbReference type="Proteomes" id="UP000005050">
    <property type="component" value="Unassembled WGS sequence"/>
</dbReference>